<dbReference type="PANTHER" id="PTHR12894">
    <property type="entry name" value="CNH DOMAIN CONTAINING"/>
    <property type="match status" value="1"/>
</dbReference>
<dbReference type="PANTHER" id="PTHR12894:SF49">
    <property type="entry name" value="VAM6_VPS39-LIKE PROTEIN"/>
    <property type="match status" value="1"/>
</dbReference>
<dbReference type="InterPro" id="IPR019453">
    <property type="entry name" value="VPS39/TGFA1_Znf"/>
</dbReference>
<evidence type="ECO:0000313" key="8">
    <source>
        <dbReference type="Proteomes" id="UP000095287"/>
    </source>
</evidence>
<dbReference type="PROSITE" id="PS50236">
    <property type="entry name" value="CHCR"/>
    <property type="match status" value="1"/>
</dbReference>
<dbReference type="GO" id="GO:0006914">
    <property type="term" value="P:autophagy"/>
    <property type="evidence" value="ECO:0007669"/>
    <property type="project" value="TreeGrafter"/>
</dbReference>
<feature type="repeat" description="CHCR" evidence="6">
    <location>
        <begin position="580"/>
        <end position="754"/>
    </location>
</feature>
<dbReference type="AlphaFoldDB" id="A0A1I8A7S7"/>
<dbReference type="InterPro" id="IPR001180">
    <property type="entry name" value="CNH_dom"/>
</dbReference>
<dbReference type="PROSITE" id="PS50219">
    <property type="entry name" value="CNH"/>
    <property type="match status" value="1"/>
</dbReference>
<sequence>MYEAYAQETVARIPSNLEVCSLATHDSESRLFAGLKSGQLLTFTPSRDRKYQFTMCKKFQTKPIQQLKAIESHNSLFCLADNQVSVHDLNEVTTTRLTLKCKGVACFDTFVDERTNQLFIAVAANRRINVFEWVEDEFREVPIKFHENDQFLDNAESLTWCGKSRIAFAIKGEYWMVQVLENEEDRKKLQQNIGHLKKLFGAGSLDKPLIVDFPDHEIVGFGRDESIIFSNYYGNKKYEAIRFDTSPKTIVYDAPYLLAILDKGIIEIRSLKPSMFIQRIQLPKSRILCPSRPGHVFSASGNDIWLLNSHSKLSENINYLVNESQFTLVIELAEMSKSVGGDADPSIVRNVVDIKRKAAFHHFCQNNFAESFALHSQIRSEVWDVIALFSDLLPEEFRNSVLGAERPAELNENEARKGYTALTEYLTAERTEISRALDFHKRDVARLDKSTLEHHTSTLQIIDTTLLKCYVNMAQRVLIASLLRLRDNSCLVPESVEVLERAQMYPELFLLYQRRGLHEKALQLLKTEAKNRDSPLRGTDKTIEYLQSLSNSHLRLIFQHASWVLADNFEKGLSIFASDCEETTRELDRDAVLDFLMRECVDAIVPYLEHLIYVWGEQRSKFHETLAQSYIAKVKAMLKDYIHVFADNDNVIRGGTEEGELGIYRKKLIRLLESSKNYDVGKVYTLLGSESFYEERAVLLGASNKHDEALYLYTSVLFDFLGAERYCQRHYDANDPDKSQVYLKLFKAYTQPKNVKIPGLKRKLPVPSPNVAEALKILKKYADSMDTVKAIQLIPKETKLRDLWGALEGVLQATDTKAKEKEILMVLSKKTLEKMQRRYVDVSNKEVRIESRTLCYICRKNIGNAVFIRKPDDGLLAHFGCYSDGLAG</sequence>
<comment type="similarity">
    <text evidence="5">Belongs to the VAM6/VPS39 family.</text>
</comment>
<dbReference type="InterPro" id="IPR000547">
    <property type="entry name" value="Clathrin_H-chain/VPS_repeat"/>
</dbReference>
<keyword evidence="4" id="KW-0458">Lysosome</keyword>
<proteinExistence type="inferred from homology"/>
<dbReference type="SUPFAM" id="SSF50978">
    <property type="entry name" value="WD40 repeat-like"/>
    <property type="match status" value="1"/>
</dbReference>
<dbReference type="InterPro" id="IPR036322">
    <property type="entry name" value="WD40_repeat_dom_sf"/>
</dbReference>
<dbReference type="Pfam" id="PF00780">
    <property type="entry name" value="CNH"/>
    <property type="match status" value="1"/>
</dbReference>
<protein>
    <submittedName>
        <fullName evidence="9">CNH domain-containing protein</fullName>
    </submittedName>
</protein>
<evidence type="ECO:0000313" key="9">
    <source>
        <dbReference type="WBParaSite" id="L893_g33716.t1"/>
    </source>
</evidence>
<dbReference type="InterPro" id="IPR019452">
    <property type="entry name" value="VPS39/TGF_beta_rcpt-assoc_1"/>
</dbReference>
<dbReference type="GO" id="GO:0034058">
    <property type="term" value="P:endosomal vesicle fusion"/>
    <property type="evidence" value="ECO:0007669"/>
    <property type="project" value="TreeGrafter"/>
</dbReference>
<keyword evidence="8" id="KW-1185">Reference proteome</keyword>
<organism evidence="8 9">
    <name type="scientific">Steinernema glaseri</name>
    <dbReference type="NCBI Taxonomy" id="37863"/>
    <lineage>
        <taxon>Eukaryota</taxon>
        <taxon>Metazoa</taxon>
        <taxon>Ecdysozoa</taxon>
        <taxon>Nematoda</taxon>
        <taxon>Chromadorea</taxon>
        <taxon>Rhabditida</taxon>
        <taxon>Tylenchina</taxon>
        <taxon>Panagrolaimomorpha</taxon>
        <taxon>Strongyloidoidea</taxon>
        <taxon>Steinernematidae</taxon>
        <taxon>Steinernema</taxon>
    </lineage>
</organism>
<dbReference type="GO" id="GO:0012505">
    <property type="term" value="C:endomembrane system"/>
    <property type="evidence" value="ECO:0007669"/>
    <property type="project" value="UniProtKB-SubCell"/>
</dbReference>
<name>A0A1I8A7S7_9BILA</name>
<dbReference type="WBParaSite" id="L893_g33716.t1">
    <property type="protein sequence ID" value="L893_g33716.t1"/>
    <property type="gene ID" value="L893_g33716"/>
</dbReference>
<evidence type="ECO:0000256" key="2">
    <source>
        <dbReference type="ARBA" id="ARBA00004371"/>
    </source>
</evidence>
<evidence type="ECO:0000256" key="4">
    <source>
        <dbReference type="ARBA" id="ARBA00023228"/>
    </source>
</evidence>
<feature type="domain" description="CNH" evidence="7">
    <location>
        <begin position="16"/>
        <end position="295"/>
    </location>
</feature>
<dbReference type="Pfam" id="PF10366">
    <property type="entry name" value="Vps39_1"/>
    <property type="match status" value="1"/>
</dbReference>
<comment type="subcellular location">
    <subcellularLocation>
        <location evidence="1">Endomembrane system</location>
        <topology evidence="1">Peripheral membrane protein</topology>
    </subcellularLocation>
    <subcellularLocation>
        <location evidence="2">Lysosome</location>
    </subcellularLocation>
</comment>
<dbReference type="Proteomes" id="UP000095287">
    <property type="component" value="Unplaced"/>
</dbReference>
<dbReference type="GO" id="GO:0006886">
    <property type="term" value="P:intracellular protein transport"/>
    <property type="evidence" value="ECO:0007669"/>
    <property type="project" value="UniProtKB-UniRule"/>
</dbReference>
<dbReference type="GO" id="GO:0016020">
    <property type="term" value="C:membrane"/>
    <property type="evidence" value="ECO:0007669"/>
    <property type="project" value="TreeGrafter"/>
</dbReference>
<dbReference type="Pfam" id="PF10367">
    <property type="entry name" value="zf-Vps39_C"/>
    <property type="match status" value="1"/>
</dbReference>
<evidence type="ECO:0000256" key="1">
    <source>
        <dbReference type="ARBA" id="ARBA00004184"/>
    </source>
</evidence>
<evidence type="ECO:0000256" key="3">
    <source>
        <dbReference type="ARBA" id="ARBA00023136"/>
    </source>
</evidence>
<reference evidence="9" key="1">
    <citation type="submission" date="2016-11" db="UniProtKB">
        <authorList>
            <consortium name="WormBaseParasite"/>
        </authorList>
    </citation>
    <scope>IDENTIFICATION</scope>
</reference>
<keyword evidence="3" id="KW-0472">Membrane</keyword>
<dbReference type="SMART" id="SM00036">
    <property type="entry name" value="CNH"/>
    <property type="match status" value="1"/>
</dbReference>
<dbReference type="GO" id="GO:0005764">
    <property type="term" value="C:lysosome"/>
    <property type="evidence" value="ECO:0007669"/>
    <property type="project" value="UniProtKB-SubCell"/>
</dbReference>
<evidence type="ECO:0000256" key="6">
    <source>
        <dbReference type="PROSITE-ProRule" id="PRU01006"/>
    </source>
</evidence>
<evidence type="ECO:0000256" key="5">
    <source>
        <dbReference type="ARBA" id="ARBA00038201"/>
    </source>
</evidence>
<evidence type="ECO:0000259" key="7">
    <source>
        <dbReference type="PROSITE" id="PS50219"/>
    </source>
</evidence>
<accession>A0A1I8A7S7</accession>
<dbReference type="InterPro" id="IPR032914">
    <property type="entry name" value="Vam6/VPS39/TRAP1"/>
</dbReference>